<keyword evidence="7" id="KW-0472">Membrane</keyword>
<evidence type="ECO:0000256" key="1">
    <source>
        <dbReference type="ARBA" id="ARBA00004395"/>
    </source>
</evidence>
<evidence type="ECO:0000256" key="6">
    <source>
        <dbReference type="ARBA" id="ARBA00023034"/>
    </source>
</evidence>
<comment type="subcellular location">
    <subcellularLocation>
        <location evidence="1">Golgi apparatus membrane</location>
        <topology evidence="1">Peripheral membrane protein</topology>
    </subcellularLocation>
</comment>
<evidence type="ECO:0000256" key="4">
    <source>
        <dbReference type="ARBA" id="ARBA00022448"/>
    </source>
</evidence>
<evidence type="ECO:0000313" key="13">
    <source>
        <dbReference type="Proteomes" id="UP001287286"/>
    </source>
</evidence>
<evidence type="ECO:0000256" key="5">
    <source>
        <dbReference type="ARBA" id="ARBA00022927"/>
    </source>
</evidence>
<reference evidence="9 13" key="3">
    <citation type="journal article" date="2024" name="Microbiol. Resour. Announc.">
        <title>Genome annotations for the ascomycete fungi Trichoderma harzianum, Trichoderma aggressivum, and Purpureocillium lilacinum.</title>
        <authorList>
            <person name="Beijen E.P.W."/>
            <person name="Ohm R.A."/>
        </authorList>
    </citation>
    <scope>NUCLEOTIDE SEQUENCE [LARGE SCALE GENOMIC DNA]</scope>
    <source>
        <strain evidence="9 13">CBS 150709</strain>
    </source>
</reference>
<dbReference type="Proteomes" id="UP000078240">
    <property type="component" value="Unassembled WGS sequence"/>
</dbReference>
<dbReference type="PANTHER" id="PTHR21311:SF0">
    <property type="entry name" value="CONSERVED OLIGOMERIC GOLGI COMPLEX SUBUNIT 8"/>
    <property type="match status" value="1"/>
</dbReference>
<dbReference type="Proteomes" id="UP001287286">
    <property type="component" value="Unassembled WGS sequence"/>
</dbReference>
<dbReference type="KEGG" id="plj:28885334"/>
<evidence type="ECO:0000313" key="11">
    <source>
        <dbReference type="EMBL" id="OAQ91463.1"/>
    </source>
</evidence>
<dbReference type="OrthoDB" id="1661054at2759"/>
<evidence type="ECO:0000313" key="9">
    <source>
        <dbReference type="EMBL" id="KAK4087722.1"/>
    </source>
</evidence>
<dbReference type="GeneID" id="28885334"/>
<keyword evidence="4" id="KW-0813">Transport</keyword>
<comment type="caution">
    <text evidence="10">The sequence shown here is derived from an EMBL/GenBank/DDBJ whole genome shotgun (WGS) entry which is preliminary data.</text>
</comment>
<dbReference type="GO" id="GO:0015031">
    <property type="term" value="P:protein transport"/>
    <property type="evidence" value="ECO:0007669"/>
    <property type="project" value="UniProtKB-KW"/>
</dbReference>
<sequence length="426" mass="45711">MAETLSELLKLEPARQDTTTLAYLSHLAELPVDDLRSSEPQRLSQASHSLLLSVQALSKKSQKLVVESAASHASLRQTLPAMAQSANELAQAIPRLDREAEAFSAAFGKAGESALVARRKQALRLLHNSERLVDVMELPTLLQSAVKGSPAGYSSTLDLYAHVRRLASLYPTSPLVSSVLSEADAAVRQMAADLLVALKAPGLKLAAALRTVGWLKRIVPDLVSGTPGDDALPALFLVCRLTTLLTTLAALEPLRELADDERLRQAKSAQAWSGGQQTERYLKRFIEVFREHSFGIVSMSKSVDASFAAPPGLSVDGDPLRTLPSALSTLPLHLVDLLLEALRIHLPSVRDQASRDSIITQVLYCAGSLGRLGADFGMLLAVIGIDEWADLVKRHRLLAGRLESVIGDYRGHAAAPSSPAAAATSR</sequence>
<dbReference type="EMBL" id="JAWRVI010000030">
    <property type="protein sequence ID" value="KAK4087722.1"/>
    <property type="molecule type" value="Genomic_DNA"/>
</dbReference>
<reference evidence="9" key="2">
    <citation type="submission" date="2023-11" db="EMBL/GenBank/DDBJ databases">
        <authorList>
            <person name="Beijen E."/>
            <person name="Ohm R.A."/>
        </authorList>
    </citation>
    <scope>NUCLEOTIDE SEQUENCE</scope>
    <source>
        <strain evidence="9">CBS 150709</strain>
    </source>
</reference>
<name>A0A179GVS3_PURLI</name>
<comment type="similarity">
    <text evidence="2">Belongs to the COG8 family.</text>
</comment>
<dbReference type="Pfam" id="PF04124">
    <property type="entry name" value="Dor1"/>
    <property type="match status" value="1"/>
</dbReference>
<reference evidence="10 12" key="1">
    <citation type="submission" date="2016-01" db="EMBL/GenBank/DDBJ databases">
        <title>Biosynthesis of antibiotic leucinostatins and their inhibition on Phytophthora in bio-control Purpureocillium lilacinum.</title>
        <authorList>
            <person name="Wang G."/>
            <person name="Liu Z."/>
            <person name="Lin R."/>
            <person name="Li E."/>
            <person name="Mao Z."/>
            <person name="Ling J."/>
            <person name="Yin W."/>
            <person name="Xie B."/>
        </authorList>
    </citation>
    <scope>NUCLEOTIDE SEQUENCE [LARGE SCALE GENOMIC DNA]</scope>
    <source>
        <strain evidence="10">PLBJ-1</strain>
        <strain evidence="11">PLFJ-1</strain>
    </source>
</reference>
<keyword evidence="13" id="KW-1185">Reference proteome</keyword>
<evidence type="ECO:0000313" key="10">
    <source>
        <dbReference type="EMBL" id="OAQ81410.1"/>
    </source>
</evidence>
<dbReference type="STRING" id="33203.A0A179GVS3"/>
<organism evidence="10 12">
    <name type="scientific">Purpureocillium lilacinum</name>
    <name type="common">Paecilomyces lilacinus</name>
    <dbReference type="NCBI Taxonomy" id="33203"/>
    <lineage>
        <taxon>Eukaryota</taxon>
        <taxon>Fungi</taxon>
        <taxon>Dikarya</taxon>
        <taxon>Ascomycota</taxon>
        <taxon>Pezizomycotina</taxon>
        <taxon>Sordariomycetes</taxon>
        <taxon>Hypocreomycetidae</taxon>
        <taxon>Hypocreales</taxon>
        <taxon>Ophiocordycipitaceae</taxon>
        <taxon>Purpureocillium</taxon>
    </lineage>
</organism>
<dbReference type="EMBL" id="LSBI01000003">
    <property type="protein sequence ID" value="OAQ91463.1"/>
    <property type="molecule type" value="Genomic_DNA"/>
</dbReference>
<evidence type="ECO:0000256" key="3">
    <source>
        <dbReference type="ARBA" id="ARBA00020983"/>
    </source>
</evidence>
<dbReference type="GO" id="GO:0006891">
    <property type="term" value="P:intra-Golgi vesicle-mediated transport"/>
    <property type="evidence" value="ECO:0007669"/>
    <property type="project" value="TreeGrafter"/>
</dbReference>
<dbReference type="EMBL" id="LSBH01000003">
    <property type="protein sequence ID" value="OAQ81410.1"/>
    <property type="molecule type" value="Genomic_DNA"/>
</dbReference>
<dbReference type="OMA" id="DAMKDMT"/>
<keyword evidence="6" id="KW-0333">Golgi apparatus</keyword>
<protein>
    <recommendedName>
        <fullName evidence="3">Conserved oligomeric Golgi complex subunit 8</fullName>
    </recommendedName>
    <alternativeName>
        <fullName evidence="8">Component of oligomeric Golgi complex 8</fullName>
    </alternativeName>
</protein>
<dbReference type="GO" id="GO:0000139">
    <property type="term" value="C:Golgi membrane"/>
    <property type="evidence" value="ECO:0007669"/>
    <property type="project" value="UniProtKB-SubCell"/>
</dbReference>
<gene>
    <name evidence="9" type="ORF">Purlil1_8053</name>
    <name evidence="10" type="ORF">VFPBJ_03994</name>
    <name evidence="11" type="ORF">VFPFJ_03203</name>
</gene>
<evidence type="ECO:0000256" key="7">
    <source>
        <dbReference type="ARBA" id="ARBA00023136"/>
    </source>
</evidence>
<dbReference type="PANTHER" id="PTHR21311">
    <property type="entry name" value="CONSERVED OLIGOMERIC GOLGI COMPLEX COMPONENT 8"/>
    <property type="match status" value="1"/>
</dbReference>
<proteinExistence type="inferred from homology"/>
<dbReference type="AlphaFoldDB" id="A0A179GVS3"/>
<dbReference type="GO" id="GO:0017119">
    <property type="term" value="C:Golgi transport complex"/>
    <property type="evidence" value="ECO:0007669"/>
    <property type="project" value="InterPro"/>
</dbReference>
<evidence type="ECO:0000313" key="12">
    <source>
        <dbReference type="Proteomes" id="UP000078240"/>
    </source>
</evidence>
<accession>A0A179GVS3</accession>
<dbReference type="InterPro" id="IPR007255">
    <property type="entry name" value="COG8"/>
</dbReference>
<evidence type="ECO:0000256" key="2">
    <source>
        <dbReference type="ARBA" id="ARBA00006419"/>
    </source>
</evidence>
<keyword evidence="5" id="KW-0653">Protein transport</keyword>
<evidence type="ECO:0000256" key="8">
    <source>
        <dbReference type="ARBA" id="ARBA00031347"/>
    </source>
</evidence>
<dbReference type="RefSeq" id="XP_018180182.1">
    <property type="nucleotide sequence ID" value="XM_018320285.1"/>
</dbReference>
<dbReference type="Proteomes" id="UP000078340">
    <property type="component" value="Unassembled WGS sequence"/>
</dbReference>